<dbReference type="SUPFAM" id="SSF89796">
    <property type="entry name" value="CoA-transferase family III (CaiB/BaiF)"/>
    <property type="match status" value="1"/>
</dbReference>
<evidence type="ECO:0000313" key="3">
    <source>
        <dbReference type="Proteomes" id="UP000596099"/>
    </source>
</evidence>
<dbReference type="InterPro" id="IPR003673">
    <property type="entry name" value="CoA-Trfase_fam_III"/>
</dbReference>
<gene>
    <name evidence="2" type="ORF">TthHB5018_20070</name>
</gene>
<dbReference type="InterPro" id="IPR050483">
    <property type="entry name" value="CoA-transferase_III_domain"/>
</dbReference>
<dbReference type="EMBL" id="AP024270">
    <property type="protein sequence ID" value="BCP67073.1"/>
    <property type="molecule type" value="Genomic_DNA"/>
</dbReference>
<dbReference type="Gene3D" id="3.40.50.10540">
    <property type="entry name" value="Crotonobetainyl-coa:carnitine coa-transferase, domain 1"/>
    <property type="match status" value="1"/>
</dbReference>
<dbReference type="PANTHER" id="PTHR48207:SF3">
    <property type="entry name" value="SUCCINATE--HYDROXYMETHYLGLUTARATE COA-TRANSFERASE"/>
    <property type="match status" value="1"/>
</dbReference>
<sequence>MKPLSGLKVLDLSRVLAGPLCTMILADLGAEVVKVEPPWGDETRGWGPPFVEGESAYFLAVNRGKRSVALDLKRPEGQEAVRRLAQKADVLVENFKTGDLRRFGLDYESLKPLNPRLIYLSITGFGHTGPRAKEPGYDAALQGYTGIMSVTGEPEGPPMKVGVAWIDVMTGMMGALAVLAALWERERSGLGQHIDLSLFDVGLFALANLGESFLLTGKPPKRLGNAHAQIVPYGAFPAEDGWLVLAVGNDEQFARLCQVVGLPDLARRFPTNALRVEHREEVVEALSRALKARSRAHWLERFKEAGVPAAPVNDLKEAFQDPQARARGAVWTLPHPLLGALPTLANPLRFLSRTPAGPGLPPPLLGEHTREVLLEAGYTPEAVADLVQRGIAKEAPPASQRRPDQGA</sequence>
<dbReference type="AlphaFoldDB" id="A0A7R7YJ78"/>
<evidence type="ECO:0000313" key="2">
    <source>
        <dbReference type="EMBL" id="BCP67073.1"/>
    </source>
</evidence>
<protein>
    <submittedName>
        <fullName evidence="2">CoA transferase</fullName>
    </submittedName>
</protein>
<reference evidence="3" key="1">
    <citation type="submission" date="2021-01" db="EMBL/GenBank/DDBJ databases">
        <title>Complete Genome Sequence of Thermus thermophilus Strain HB5018, Isolated from Mine Onsen Hot Spring.</title>
        <authorList>
            <person name="Miyazaki K."/>
            <person name="Moriya T."/>
            <person name="Nemoto N."/>
            <person name="Oshima T."/>
            <person name="Yura K."/>
            <person name="Bessho Y."/>
        </authorList>
    </citation>
    <scope>NUCLEOTIDE SEQUENCE [LARGE SCALE GENOMIC DNA]</scope>
    <source>
        <strain evidence="3">HB5018</strain>
    </source>
</reference>
<name>A0A7R7YJ78_THETH</name>
<accession>A0A7R7YJ78</accession>
<dbReference type="GO" id="GO:0008410">
    <property type="term" value="F:CoA-transferase activity"/>
    <property type="evidence" value="ECO:0007669"/>
    <property type="project" value="TreeGrafter"/>
</dbReference>
<dbReference type="PANTHER" id="PTHR48207">
    <property type="entry name" value="SUCCINATE--HYDROXYMETHYLGLUTARATE COA-TRANSFERASE"/>
    <property type="match status" value="1"/>
</dbReference>
<dbReference type="Pfam" id="PF02515">
    <property type="entry name" value="CoA_transf_3"/>
    <property type="match status" value="1"/>
</dbReference>
<evidence type="ECO:0000256" key="1">
    <source>
        <dbReference type="ARBA" id="ARBA00022679"/>
    </source>
</evidence>
<keyword evidence="1 2" id="KW-0808">Transferase</keyword>
<proteinExistence type="predicted"/>
<dbReference type="InterPro" id="IPR023606">
    <property type="entry name" value="CoA-Trfase_III_dom_1_sf"/>
</dbReference>
<dbReference type="Gene3D" id="3.30.1540.10">
    <property type="entry name" value="formyl-coa transferase, domain 3"/>
    <property type="match status" value="1"/>
</dbReference>
<dbReference type="Proteomes" id="UP000596099">
    <property type="component" value="Chromosome"/>
</dbReference>
<dbReference type="InterPro" id="IPR044855">
    <property type="entry name" value="CoA-Trfase_III_dom3_sf"/>
</dbReference>
<organism evidence="2 3">
    <name type="scientific">Thermus thermophilus</name>
    <dbReference type="NCBI Taxonomy" id="274"/>
    <lineage>
        <taxon>Bacteria</taxon>
        <taxon>Thermotogati</taxon>
        <taxon>Deinococcota</taxon>
        <taxon>Deinococci</taxon>
        <taxon>Thermales</taxon>
        <taxon>Thermaceae</taxon>
        <taxon>Thermus</taxon>
    </lineage>
</organism>